<feature type="transmembrane region" description="Helical" evidence="6">
    <location>
        <begin position="870"/>
        <end position="893"/>
    </location>
</feature>
<feature type="transmembrane region" description="Helical" evidence="6">
    <location>
        <begin position="922"/>
        <end position="945"/>
    </location>
</feature>
<dbReference type="STRING" id="1225127.SAMN05661030_2905"/>
<evidence type="ECO:0000256" key="1">
    <source>
        <dbReference type="ARBA" id="ARBA00004651"/>
    </source>
</evidence>
<reference evidence="9" key="1">
    <citation type="submission" date="2016-10" db="EMBL/GenBank/DDBJ databases">
        <authorList>
            <person name="Varghese N."/>
            <person name="Submissions S."/>
        </authorList>
    </citation>
    <scope>NUCLEOTIDE SEQUENCE [LARGE SCALE GENOMIC DNA]</scope>
    <source>
        <strain evidence="9">DSM 45962</strain>
    </source>
</reference>
<keyword evidence="2" id="KW-1003">Cell membrane</keyword>
<dbReference type="RefSeq" id="WP_091560241.1">
    <property type="nucleotide sequence ID" value="NZ_BNAC01000001.1"/>
</dbReference>
<evidence type="ECO:0000256" key="4">
    <source>
        <dbReference type="ARBA" id="ARBA00022989"/>
    </source>
</evidence>
<feature type="transmembrane region" description="Helical" evidence="6">
    <location>
        <begin position="502"/>
        <end position="524"/>
    </location>
</feature>
<evidence type="ECO:0000259" key="7">
    <source>
        <dbReference type="Pfam" id="PF02687"/>
    </source>
</evidence>
<proteinExistence type="predicted"/>
<feature type="transmembrane region" description="Helical" evidence="6">
    <location>
        <begin position="965"/>
        <end position="988"/>
    </location>
</feature>
<accession>A0A1I1QYD9</accession>
<feature type="transmembrane region" description="Helical" evidence="6">
    <location>
        <begin position="12"/>
        <end position="35"/>
    </location>
</feature>
<feature type="transmembrane region" description="Helical" evidence="6">
    <location>
        <begin position="378"/>
        <end position="404"/>
    </location>
</feature>
<evidence type="ECO:0000256" key="5">
    <source>
        <dbReference type="ARBA" id="ARBA00023136"/>
    </source>
</evidence>
<dbReference type="Pfam" id="PF02687">
    <property type="entry name" value="FtsX"/>
    <property type="match status" value="1"/>
</dbReference>
<keyword evidence="9" id="KW-1185">Reference proteome</keyword>
<feature type="transmembrane region" description="Helical" evidence="6">
    <location>
        <begin position="416"/>
        <end position="435"/>
    </location>
</feature>
<evidence type="ECO:0000256" key="3">
    <source>
        <dbReference type="ARBA" id="ARBA00022692"/>
    </source>
</evidence>
<evidence type="ECO:0000313" key="9">
    <source>
        <dbReference type="Proteomes" id="UP000199022"/>
    </source>
</evidence>
<evidence type="ECO:0000313" key="8">
    <source>
        <dbReference type="EMBL" id="SFD24283.1"/>
    </source>
</evidence>
<gene>
    <name evidence="8" type="ORF">SAMN05661030_2905</name>
</gene>
<feature type="transmembrane region" description="Helical" evidence="6">
    <location>
        <begin position="339"/>
        <end position="366"/>
    </location>
</feature>
<dbReference type="PROSITE" id="PS51257">
    <property type="entry name" value="PROKAR_LIPOPROTEIN"/>
    <property type="match status" value="1"/>
</dbReference>
<dbReference type="GO" id="GO:0005886">
    <property type="term" value="C:plasma membrane"/>
    <property type="evidence" value="ECO:0007669"/>
    <property type="project" value="UniProtKB-SubCell"/>
</dbReference>
<sequence>MTLLARSRAQAGLLGVVLVVLVAGLTVLACCALLLTTGADRAWQAALAATPAGELRVDVELTDLPADPAADAAAAGAELTAALAPLDPRVSTWTTSTLRDLPAGPGGRRLGWLAGVDDLTGRADLVAGSWPGAPAGRTWPAALPVAAAEALGLQVGDVVELAPSTGLEGAADTAPVTVQVVGLVQPRAGAWDRDRLDGAGTVPDLEFGVFGSVRLPAAGPFLVDPATLLAAGPGVERIALRAAPDAVAAPAGLGDRLSGLPGAVRSATEGTSRVVDPLAGTLAGVADQQAATRGAVLAVAVLAGAVTLVALGTAARVLGDRRLGESALLRARGATRRQLATRALPEAAVLALVAAALALPLAALAVRGVLPGSATGALLPAAVVLPVLAAALVLAVGLAVLATRLPAPGRPSPRGALARSGADLLLAGLAAVAVASTTDRAGTDPVLVVAPVLVLAAGTALSLRLPPLLARLADRRAVRGDRLVPVLVAGDLARRPLASGAAALLVLATAAVVAASGVLATWAVSRTDQADLRVGTDLAVPADGLSAAAVRAATGGTVSPVLERAVSFGSVLRSGGAAPRLVAVDAAVAAGVLRGRLPAGQDWGSATAALVPDPAPAGPEGPGPVTVTGVARGQAVQVTTTVVLSGDGPATVTGEAVPLDGSPRDAGVVVPAGRAVTAVVLDVAVDEVTVDPEQTVPFAVEVTLPGADAGWSVTVPGTDGGVMDPRLADGALQLTGRLFPTGLAVAPDRVVLTPQPPPAALPVVLSGGLAGDLGLGDGDAVSLAVGDAAVRAQLVGTVPDVPSVPGAPGVLADAGTLTGVLLAAGELPGPPQAWWVGGPRPGTALPGAVTRTGLADELRTGPLQVGLPTALALVAGGGLLLGLTGAVLQAAAVRSGGRAEAARLLGLGVPRRTVRGVVAARHVAGTVLAVLLGAVVGAVGTVLVAPAVSGAAVPAATVQTPWVTWAAAAAGLALVGSAVVLPVARALVRVDVPAVLREGSS</sequence>
<dbReference type="EMBL" id="FOMD01000003">
    <property type="protein sequence ID" value="SFD24283.1"/>
    <property type="molecule type" value="Genomic_DNA"/>
</dbReference>
<dbReference type="InterPro" id="IPR003838">
    <property type="entry name" value="ABC3_permease_C"/>
</dbReference>
<keyword evidence="3 6" id="KW-0812">Transmembrane</keyword>
<feature type="transmembrane region" description="Helical" evidence="6">
    <location>
        <begin position="295"/>
        <end position="318"/>
    </location>
</feature>
<dbReference type="OrthoDB" id="5176391at2"/>
<comment type="subcellular location">
    <subcellularLocation>
        <location evidence="1">Cell membrane</location>
        <topology evidence="1">Multi-pass membrane protein</topology>
    </subcellularLocation>
</comment>
<protein>
    <submittedName>
        <fullName evidence="8">FtsX-like permease family protein</fullName>
    </submittedName>
</protein>
<dbReference type="Proteomes" id="UP000199022">
    <property type="component" value="Unassembled WGS sequence"/>
</dbReference>
<feature type="transmembrane region" description="Helical" evidence="6">
    <location>
        <begin position="447"/>
        <end position="466"/>
    </location>
</feature>
<dbReference type="AlphaFoldDB" id="A0A1I1QYD9"/>
<keyword evidence="4 6" id="KW-1133">Transmembrane helix</keyword>
<organism evidence="8 9">
    <name type="scientific">Klenkia taihuensis</name>
    <dbReference type="NCBI Taxonomy" id="1225127"/>
    <lineage>
        <taxon>Bacteria</taxon>
        <taxon>Bacillati</taxon>
        <taxon>Actinomycetota</taxon>
        <taxon>Actinomycetes</taxon>
        <taxon>Geodermatophilales</taxon>
        <taxon>Geodermatophilaceae</taxon>
        <taxon>Klenkia</taxon>
    </lineage>
</organism>
<evidence type="ECO:0000256" key="2">
    <source>
        <dbReference type="ARBA" id="ARBA00022475"/>
    </source>
</evidence>
<keyword evidence="5 6" id="KW-0472">Membrane</keyword>
<evidence type="ECO:0000256" key="6">
    <source>
        <dbReference type="SAM" id="Phobius"/>
    </source>
</evidence>
<name>A0A1I1QYD9_9ACTN</name>
<feature type="domain" description="ABC3 transporter permease C-terminal" evidence="7">
    <location>
        <begin position="299"/>
        <end position="406"/>
    </location>
</feature>